<dbReference type="PANTHER" id="PTHR34298">
    <property type="entry name" value="SEGREGATION AND CONDENSATION PROTEIN B"/>
    <property type="match status" value="1"/>
</dbReference>
<keyword evidence="3" id="KW-0159">Chromosome partition</keyword>
<dbReference type="InterPro" id="IPR036388">
    <property type="entry name" value="WH-like_DNA-bd_sf"/>
</dbReference>
<gene>
    <name evidence="6" type="primary">scpB</name>
    <name evidence="6" type="ORF">E6Q60_02690</name>
</gene>
<dbReference type="PANTHER" id="PTHR34298:SF2">
    <property type="entry name" value="SEGREGATION AND CONDENSATION PROTEIN B"/>
    <property type="match status" value="1"/>
</dbReference>
<dbReference type="AlphaFoldDB" id="A0A5C7VZL8"/>
<evidence type="ECO:0000256" key="3">
    <source>
        <dbReference type="ARBA" id="ARBA00022829"/>
    </source>
</evidence>
<evidence type="ECO:0000256" key="1">
    <source>
        <dbReference type="ARBA" id="ARBA00022490"/>
    </source>
</evidence>
<dbReference type="GO" id="GO:0051301">
    <property type="term" value="P:cell division"/>
    <property type="evidence" value="ECO:0007669"/>
    <property type="project" value="UniProtKB-KW"/>
</dbReference>
<organism evidence="6 7">
    <name type="scientific">Nitrosomonas oligotropha</name>
    <dbReference type="NCBI Taxonomy" id="42354"/>
    <lineage>
        <taxon>Bacteria</taxon>
        <taxon>Pseudomonadati</taxon>
        <taxon>Pseudomonadota</taxon>
        <taxon>Betaproteobacteria</taxon>
        <taxon>Nitrosomonadales</taxon>
        <taxon>Nitrosomonadaceae</taxon>
        <taxon>Nitrosomonas</taxon>
    </lineage>
</organism>
<feature type="region of interest" description="Disordered" evidence="5">
    <location>
        <begin position="192"/>
        <end position="211"/>
    </location>
</feature>
<keyword evidence="2" id="KW-0132">Cell division</keyword>
<dbReference type="SUPFAM" id="SSF46785">
    <property type="entry name" value="Winged helix' DNA-binding domain"/>
    <property type="match status" value="2"/>
</dbReference>
<comment type="caution">
    <text evidence="6">The sequence shown here is derived from an EMBL/GenBank/DDBJ whole genome shotgun (WGS) entry which is preliminary data.</text>
</comment>
<evidence type="ECO:0000256" key="4">
    <source>
        <dbReference type="ARBA" id="ARBA00023306"/>
    </source>
</evidence>
<evidence type="ECO:0000313" key="7">
    <source>
        <dbReference type="Proteomes" id="UP000321055"/>
    </source>
</evidence>
<keyword evidence="1" id="KW-0963">Cytoplasm</keyword>
<dbReference type="EMBL" id="SSFX01000024">
    <property type="protein sequence ID" value="TXI29952.1"/>
    <property type="molecule type" value="Genomic_DNA"/>
</dbReference>
<evidence type="ECO:0000256" key="2">
    <source>
        <dbReference type="ARBA" id="ARBA00022618"/>
    </source>
</evidence>
<protein>
    <submittedName>
        <fullName evidence="6">SMC-Scp complex subunit ScpB</fullName>
    </submittedName>
</protein>
<accession>A0A5C7VZL8</accession>
<evidence type="ECO:0000256" key="5">
    <source>
        <dbReference type="SAM" id="MobiDB-lite"/>
    </source>
</evidence>
<feature type="region of interest" description="Disordered" evidence="5">
    <location>
        <begin position="1"/>
        <end position="21"/>
    </location>
</feature>
<name>A0A5C7VZL8_9PROT</name>
<reference evidence="6 7" key="1">
    <citation type="submission" date="2018-09" db="EMBL/GenBank/DDBJ databases">
        <title>Metagenome Assembled Genomes from an Advanced Water Purification Facility.</title>
        <authorList>
            <person name="Stamps B.W."/>
            <person name="Spear J.R."/>
        </authorList>
    </citation>
    <scope>NUCLEOTIDE SEQUENCE [LARGE SCALE GENOMIC DNA]</scope>
    <source>
        <strain evidence="6">Bin_54_1</strain>
    </source>
</reference>
<sequence>MSVRSMPPEYSQPEVQDSLSPAKTRQILEAALLTAQEPLPVSELRKLFNNELSAAVLANLLEEVREQWRDSGIELVSVASGWRFQTKAEMQPYLERLTPQKAPRYSRAILETLAIIAYRQPVTRGDIEEIRGVGVSSAILKTLMARGWIEAVGHRNVPGKPELFATTAHFLDDLNLRSIEELPPLEEMKSLLESGSESEHLPLEQPEASGH</sequence>
<proteinExistence type="predicted"/>
<dbReference type="Proteomes" id="UP000321055">
    <property type="component" value="Unassembled WGS sequence"/>
</dbReference>
<dbReference type="Gene3D" id="1.10.10.10">
    <property type="entry name" value="Winged helix-like DNA-binding domain superfamily/Winged helix DNA-binding domain"/>
    <property type="match status" value="2"/>
</dbReference>
<dbReference type="PIRSF" id="PIRSF019345">
    <property type="entry name" value="ScpB"/>
    <property type="match status" value="1"/>
</dbReference>
<keyword evidence="4" id="KW-0131">Cell cycle</keyword>
<dbReference type="Pfam" id="PF04079">
    <property type="entry name" value="SMC_ScpB"/>
    <property type="match status" value="1"/>
</dbReference>
<evidence type="ECO:0000313" key="6">
    <source>
        <dbReference type="EMBL" id="TXI29952.1"/>
    </source>
</evidence>
<dbReference type="InterPro" id="IPR005234">
    <property type="entry name" value="ScpB_csome_segregation"/>
</dbReference>
<dbReference type="InterPro" id="IPR036390">
    <property type="entry name" value="WH_DNA-bd_sf"/>
</dbReference>
<dbReference type="GO" id="GO:0051304">
    <property type="term" value="P:chromosome separation"/>
    <property type="evidence" value="ECO:0007669"/>
    <property type="project" value="InterPro"/>
</dbReference>
<dbReference type="NCBIfam" id="TIGR00281">
    <property type="entry name" value="SMC-Scp complex subunit ScpB"/>
    <property type="match status" value="1"/>
</dbReference>